<sequence>MQILFFLAAAALKIGSIAVLFLVCLMPAASAHVHDACPGLIDRNGSMNVQMLPHQALPATPHNLCAVTPIPGVNVQ</sequence>
<comment type="caution">
    <text evidence="2">The sequence shown here is derived from an EMBL/GenBank/DDBJ whole genome shotgun (WGS) entry which is preliminary data.</text>
</comment>
<feature type="chain" id="PRO_5046170901" evidence="1">
    <location>
        <begin position="32"/>
        <end position="76"/>
    </location>
</feature>
<dbReference type="RefSeq" id="WP_155190394.1">
    <property type="nucleotide sequence ID" value="NZ_BAAAEA010000002.1"/>
</dbReference>
<accession>A0ABY1P792</accession>
<protein>
    <submittedName>
        <fullName evidence="2">Uncharacterized protein</fullName>
    </submittedName>
</protein>
<proteinExistence type="predicted"/>
<evidence type="ECO:0000256" key="1">
    <source>
        <dbReference type="SAM" id="SignalP"/>
    </source>
</evidence>
<evidence type="ECO:0000313" key="3">
    <source>
        <dbReference type="Proteomes" id="UP001157914"/>
    </source>
</evidence>
<keyword evidence="3" id="KW-1185">Reference proteome</keyword>
<reference evidence="2 3" key="1">
    <citation type="submission" date="2017-05" db="EMBL/GenBank/DDBJ databases">
        <authorList>
            <person name="Varghese N."/>
            <person name="Submissions S."/>
        </authorList>
    </citation>
    <scope>NUCLEOTIDE SEQUENCE [LARGE SCALE GENOMIC DNA]</scope>
    <source>
        <strain evidence="2 3">DSM 15949</strain>
    </source>
</reference>
<feature type="signal peptide" evidence="1">
    <location>
        <begin position="1"/>
        <end position="31"/>
    </location>
</feature>
<evidence type="ECO:0000313" key="2">
    <source>
        <dbReference type="EMBL" id="SMP25787.1"/>
    </source>
</evidence>
<dbReference type="Proteomes" id="UP001157914">
    <property type="component" value="Unassembled WGS sequence"/>
</dbReference>
<gene>
    <name evidence="2" type="ORF">SAMN06265374_2607</name>
</gene>
<organism evidence="2 3">
    <name type="scientific">Roseibium denhamense</name>
    <dbReference type="NCBI Taxonomy" id="76305"/>
    <lineage>
        <taxon>Bacteria</taxon>
        <taxon>Pseudomonadati</taxon>
        <taxon>Pseudomonadota</taxon>
        <taxon>Alphaproteobacteria</taxon>
        <taxon>Hyphomicrobiales</taxon>
        <taxon>Stappiaceae</taxon>
        <taxon>Roseibium</taxon>
    </lineage>
</organism>
<dbReference type="EMBL" id="FXTT01000003">
    <property type="protein sequence ID" value="SMP25787.1"/>
    <property type="molecule type" value="Genomic_DNA"/>
</dbReference>
<name>A0ABY1P792_9HYPH</name>
<keyword evidence="1" id="KW-0732">Signal</keyword>